<dbReference type="RefSeq" id="WP_041096285.1">
    <property type="nucleotide sequence ID" value="NZ_AP012547.1"/>
</dbReference>
<dbReference type="Proteomes" id="UP000031637">
    <property type="component" value="Chromosome"/>
</dbReference>
<dbReference type="InterPro" id="IPR001789">
    <property type="entry name" value="Sig_transdc_resp-reg_receiver"/>
</dbReference>
<evidence type="ECO:0000256" key="3">
    <source>
        <dbReference type="ARBA" id="ARBA00022840"/>
    </source>
</evidence>
<dbReference type="FunFam" id="3.40.50.2300:FF:000018">
    <property type="entry name" value="DNA-binding transcriptional regulator NtrC"/>
    <property type="match status" value="1"/>
</dbReference>
<dbReference type="PANTHER" id="PTHR32071:SF17">
    <property type="entry name" value="TRANSCRIPTIONAL REGULATOR (NTRC FAMILY)"/>
    <property type="match status" value="1"/>
</dbReference>
<dbReference type="InterPro" id="IPR011006">
    <property type="entry name" value="CheY-like_superfamily"/>
</dbReference>
<evidence type="ECO:0000256" key="7">
    <source>
        <dbReference type="PROSITE-ProRule" id="PRU00169"/>
    </source>
</evidence>
<dbReference type="GO" id="GO:0043565">
    <property type="term" value="F:sequence-specific DNA binding"/>
    <property type="evidence" value="ECO:0007669"/>
    <property type="project" value="InterPro"/>
</dbReference>
<evidence type="ECO:0000256" key="1">
    <source>
        <dbReference type="ARBA" id="ARBA00022553"/>
    </source>
</evidence>
<dbReference type="InterPro" id="IPR009057">
    <property type="entry name" value="Homeodomain-like_sf"/>
</dbReference>
<protein>
    <submittedName>
        <fullName evidence="10">Nitrogen assimilation regulatory protein</fullName>
    </submittedName>
</protein>
<name>W0SDY5_9PROT</name>
<keyword evidence="4" id="KW-0902">Two-component regulatory system</keyword>
<evidence type="ECO:0000259" key="8">
    <source>
        <dbReference type="PROSITE" id="PS50045"/>
    </source>
</evidence>
<feature type="modified residue" description="4-aspartylphosphate" evidence="7">
    <location>
        <position position="52"/>
    </location>
</feature>
<sequence length="411" mass="44697">MPKILVVDDEVGIRELLFEILRDEGHDVQLAENGAAARAAREAGRPDMVLLDIWMPDTDGITLLKEWAGNGQLNMPVVMMSGHATIDTAVEATRIGALDFLEKPIGMQKLLAAVKKALERSARHVNGGLSLGAFARPGPLRDLKRRLDQILAKSPLLLLRSAPGGIVELVARTAQVAGKPWIDLAHDSNPLSIEVLQRAAGGVLWCEELARLTRLQQKNLLFAAERLDRYSLRLVAATTQSSAELAALGWDEAGLARLFETGLGVPSLAELKDEVPDIAAHLLTQLMESDEIPLRRFSSAALNVLRQHAWGGGYGELKSAVKSLALASLGEEIGEDEALQLLAPAGEPGLAPAGLAPEVIELPLREAREAFERMYFEYHLAKDGGNMTRLAEKTGLERTHLYRKLKDLGLR</sequence>
<gene>
    <name evidence="10" type="ORF">SUTH_00128</name>
</gene>
<dbReference type="GO" id="GO:0000160">
    <property type="term" value="P:phosphorelay signal transduction system"/>
    <property type="evidence" value="ECO:0007669"/>
    <property type="project" value="UniProtKB-KW"/>
</dbReference>
<dbReference type="Gene3D" id="3.40.50.300">
    <property type="entry name" value="P-loop containing nucleotide triphosphate hydrolases"/>
    <property type="match status" value="1"/>
</dbReference>
<dbReference type="OrthoDB" id="9808843at2"/>
<dbReference type="PROSITE" id="PS50110">
    <property type="entry name" value="RESPONSE_REGULATORY"/>
    <property type="match status" value="1"/>
</dbReference>
<dbReference type="HOGENOM" id="CLU_000445_0_6_4"/>
<keyword evidence="2" id="KW-0547">Nucleotide-binding</keyword>
<dbReference type="PANTHER" id="PTHR32071">
    <property type="entry name" value="TRANSCRIPTIONAL REGULATORY PROTEIN"/>
    <property type="match status" value="1"/>
</dbReference>
<evidence type="ECO:0000256" key="4">
    <source>
        <dbReference type="ARBA" id="ARBA00023012"/>
    </source>
</evidence>
<dbReference type="InterPro" id="IPR002078">
    <property type="entry name" value="Sigma_54_int"/>
</dbReference>
<evidence type="ECO:0000256" key="5">
    <source>
        <dbReference type="ARBA" id="ARBA00023015"/>
    </source>
</evidence>
<dbReference type="SUPFAM" id="SSF46689">
    <property type="entry name" value="Homeodomain-like"/>
    <property type="match status" value="1"/>
</dbReference>
<dbReference type="SMART" id="SM00448">
    <property type="entry name" value="REC"/>
    <property type="match status" value="1"/>
</dbReference>
<evidence type="ECO:0000313" key="10">
    <source>
        <dbReference type="EMBL" id="BAO27948.1"/>
    </source>
</evidence>
<organism evidence="10 11">
    <name type="scientific">Sulfuritalea hydrogenivorans sk43H</name>
    <dbReference type="NCBI Taxonomy" id="1223802"/>
    <lineage>
        <taxon>Bacteria</taxon>
        <taxon>Pseudomonadati</taxon>
        <taxon>Pseudomonadota</taxon>
        <taxon>Betaproteobacteria</taxon>
        <taxon>Nitrosomonadales</taxon>
        <taxon>Sterolibacteriaceae</taxon>
        <taxon>Sulfuritalea</taxon>
    </lineage>
</organism>
<dbReference type="Pfam" id="PF00072">
    <property type="entry name" value="Response_reg"/>
    <property type="match status" value="1"/>
</dbReference>
<proteinExistence type="predicted"/>
<reference evidence="10 11" key="1">
    <citation type="journal article" date="2014" name="Syst. Appl. Microbiol.">
        <title>Complete genomes of freshwater sulfur oxidizers Sulfuricella denitrificans skB26 and Sulfuritalea hydrogenivorans sk43H: genetic insights into the sulfur oxidation pathway of betaproteobacteria.</title>
        <authorList>
            <person name="Watanabe T."/>
            <person name="Kojima H."/>
            <person name="Fukui M."/>
        </authorList>
    </citation>
    <scope>NUCLEOTIDE SEQUENCE [LARGE SCALE GENOMIC DNA]</scope>
    <source>
        <strain evidence="10">DSM22779</strain>
    </source>
</reference>
<dbReference type="KEGG" id="shd:SUTH_00128"/>
<keyword evidence="5" id="KW-0805">Transcription regulation</keyword>
<keyword evidence="11" id="KW-1185">Reference proteome</keyword>
<evidence type="ECO:0000259" key="9">
    <source>
        <dbReference type="PROSITE" id="PS50110"/>
    </source>
</evidence>
<dbReference type="Gene3D" id="3.40.50.2300">
    <property type="match status" value="1"/>
</dbReference>
<dbReference type="AlphaFoldDB" id="W0SDY5"/>
<dbReference type="GO" id="GO:0005524">
    <property type="term" value="F:ATP binding"/>
    <property type="evidence" value="ECO:0007669"/>
    <property type="project" value="UniProtKB-KW"/>
</dbReference>
<dbReference type="Gene3D" id="1.10.8.60">
    <property type="match status" value="1"/>
</dbReference>
<dbReference type="Pfam" id="PF14532">
    <property type="entry name" value="Sigma54_activ_2"/>
    <property type="match status" value="1"/>
</dbReference>
<dbReference type="PROSITE" id="PS50045">
    <property type="entry name" value="SIGMA54_INTERACT_4"/>
    <property type="match status" value="1"/>
</dbReference>
<evidence type="ECO:0000313" key="11">
    <source>
        <dbReference type="Proteomes" id="UP000031637"/>
    </source>
</evidence>
<keyword evidence="6" id="KW-0804">Transcription</keyword>
<dbReference type="Gene3D" id="1.10.10.60">
    <property type="entry name" value="Homeodomain-like"/>
    <property type="match status" value="1"/>
</dbReference>
<dbReference type="STRING" id="1223802.SUTH_00128"/>
<dbReference type="SUPFAM" id="SSF52540">
    <property type="entry name" value="P-loop containing nucleoside triphosphate hydrolases"/>
    <property type="match status" value="1"/>
</dbReference>
<dbReference type="EMBL" id="AP012547">
    <property type="protein sequence ID" value="BAO27948.1"/>
    <property type="molecule type" value="Genomic_DNA"/>
</dbReference>
<keyword evidence="3" id="KW-0067">ATP-binding</keyword>
<feature type="domain" description="Sigma-54 factor interaction" evidence="8">
    <location>
        <begin position="196"/>
        <end position="326"/>
    </location>
</feature>
<evidence type="ECO:0000256" key="6">
    <source>
        <dbReference type="ARBA" id="ARBA00023163"/>
    </source>
</evidence>
<accession>W0SDY5</accession>
<keyword evidence="1 7" id="KW-0597">Phosphoprotein</keyword>
<dbReference type="SUPFAM" id="SSF52172">
    <property type="entry name" value="CheY-like"/>
    <property type="match status" value="1"/>
</dbReference>
<evidence type="ECO:0000256" key="2">
    <source>
        <dbReference type="ARBA" id="ARBA00022741"/>
    </source>
</evidence>
<dbReference type="Pfam" id="PF02954">
    <property type="entry name" value="HTH_8"/>
    <property type="match status" value="1"/>
</dbReference>
<feature type="domain" description="Response regulatory" evidence="9">
    <location>
        <begin position="3"/>
        <end position="118"/>
    </location>
</feature>
<dbReference type="InterPro" id="IPR027417">
    <property type="entry name" value="P-loop_NTPase"/>
</dbReference>
<dbReference type="InterPro" id="IPR002197">
    <property type="entry name" value="HTH_Fis"/>
</dbReference>
<dbReference type="GO" id="GO:0006355">
    <property type="term" value="P:regulation of DNA-templated transcription"/>
    <property type="evidence" value="ECO:0007669"/>
    <property type="project" value="InterPro"/>
</dbReference>